<keyword evidence="2" id="KW-1185">Reference proteome</keyword>
<organism evidence="1 2">
    <name type="scientific">Flavisolibacter tropicus</name>
    <dbReference type="NCBI Taxonomy" id="1492898"/>
    <lineage>
        <taxon>Bacteria</taxon>
        <taxon>Pseudomonadati</taxon>
        <taxon>Bacteroidota</taxon>
        <taxon>Chitinophagia</taxon>
        <taxon>Chitinophagales</taxon>
        <taxon>Chitinophagaceae</taxon>
        <taxon>Flavisolibacter</taxon>
    </lineage>
</organism>
<reference evidence="1 2" key="2">
    <citation type="journal article" date="2016" name="Int. J. Syst. Evol. Microbiol.">
        <title>Flavisolibacter tropicus sp. nov., isolated from tropical soil.</title>
        <authorList>
            <person name="Lee J.J."/>
            <person name="Kang M.S."/>
            <person name="Kim G.S."/>
            <person name="Lee C.S."/>
            <person name="Lim S."/>
            <person name="Lee J."/>
            <person name="Roh S.H."/>
            <person name="Kang H."/>
            <person name="Ha J.M."/>
            <person name="Bae S."/>
            <person name="Jung H.Y."/>
            <person name="Kim M.K."/>
        </authorList>
    </citation>
    <scope>NUCLEOTIDE SEQUENCE [LARGE SCALE GENOMIC DNA]</scope>
    <source>
        <strain evidence="1 2">LCS9</strain>
    </source>
</reference>
<reference evidence="2" key="1">
    <citation type="submission" date="2015-01" db="EMBL/GenBank/DDBJ databases">
        <title>Flavisolibacter sp./LCS9/ whole genome sequencing.</title>
        <authorList>
            <person name="Kim M.K."/>
            <person name="Srinivasan S."/>
            <person name="Lee J.-J."/>
        </authorList>
    </citation>
    <scope>NUCLEOTIDE SEQUENCE [LARGE SCALE GENOMIC DNA]</scope>
    <source>
        <strain evidence="2">LCS9</strain>
    </source>
</reference>
<proteinExistence type="predicted"/>
<sequence length="174" mass="20176">MVVFAIVNPEDSVLRSRMEQHIVCDLQALGYNAYAAAERYQQRFSGLNTTQVYEQLTADTVDAVITVALLNKQIEQVYVKQKPQQDPRDDNFLNYYEDLNKRVSGEGYYTNVTTYFWEGKIYDLKEKELVYMSRSETCNPTSMENMGHEYSKQVVKNMVKKGVLIKQEGVFKPL</sequence>
<accession>A0A172TVE1</accession>
<protein>
    <submittedName>
        <fullName evidence="1">Uncharacterized protein</fullName>
    </submittedName>
</protein>
<evidence type="ECO:0000313" key="2">
    <source>
        <dbReference type="Proteomes" id="UP000077177"/>
    </source>
</evidence>
<dbReference type="AlphaFoldDB" id="A0A172TVE1"/>
<dbReference type="EMBL" id="CP011390">
    <property type="protein sequence ID" value="ANE50753.1"/>
    <property type="molecule type" value="Genomic_DNA"/>
</dbReference>
<dbReference type="KEGG" id="fla:SY85_09830"/>
<name>A0A172TVE1_9BACT</name>
<evidence type="ECO:0000313" key="1">
    <source>
        <dbReference type="EMBL" id="ANE50753.1"/>
    </source>
</evidence>
<dbReference type="Proteomes" id="UP000077177">
    <property type="component" value="Chromosome"/>
</dbReference>
<gene>
    <name evidence="1" type="ORF">SY85_09830</name>
</gene>